<evidence type="ECO:0000256" key="1">
    <source>
        <dbReference type="SAM" id="Coils"/>
    </source>
</evidence>
<protein>
    <recommendedName>
        <fullName evidence="5">PPE family domain-containing protein</fullName>
    </recommendedName>
</protein>
<sequence>MSGSDPNVKVNDFTPKSETAGPSQVLGTTSQIGTLVDTINWTTFGGTLDTLVPYRNSIRTDQIRAMAGTWSKHGDKLNALSAQFYNEVNAKIIDSWDSTGGGVAAQAVKNYANQLVQIAAVVSGIANSLNFAADFLDVVRTNIPDGQGMLIDGTSTIVTEITDNIDWRRMDTSGGDYAGNYDYYYNAYSNQVHQLMKQAFTKRANDVMNEVFVAGGKSVAAAMPMFPLPQSVTQGLPDPTGKTTNPGPGPGAGPGAGPGLGPGGTPSLTPMSGTGQLQSDLAKQEAAQQAQLQAQEKAQQDAYAKEQAAQQQQQQQQAAQQQQQQQQQQQEQQASQAAQQGLQAAQQAAQQGLQAAQQAAQQLTQPASADLAKDLANGMGLAGMAGSALSGLKGGFGGGGVGGALNNVKGSLLAAEEQASKLFPRAAMVAKAEEAAAEEARAGLASSGGMGSMGGMGAAGRGQQEKEKEKKRAEFLDSEEWLEQVMGEAPLTSKPVVEG</sequence>
<evidence type="ECO:0000313" key="3">
    <source>
        <dbReference type="EMBL" id="MBU3068004.1"/>
    </source>
</evidence>
<evidence type="ECO:0000313" key="4">
    <source>
        <dbReference type="Proteomes" id="UP000733379"/>
    </source>
</evidence>
<dbReference type="Gene3D" id="1.20.1260.20">
    <property type="entry name" value="PPE superfamily"/>
    <property type="match status" value="1"/>
</dbReference>
<comment type="caution">
    <text evidence="3">The sequence shown here is derived from an EMBL/GenBank/DDBJ whole genome shotgun (WGS) entry which is preliminary data.</text>
</comment>
<feature type="region of interest" description="Disordered" evidence="2">
    <location>
        <begin position="230"/>
        <end position="298"/>
    </location>
</feature>
<organism evidence="3 4">
    <name type="scientific">Nocardia albiluteola</name>
    <dbReference type="NCBI Taxonomy" id="2842303"/>
    <lineage>
        <taxon>Bacteria</taxon>
        <taxon>Bacillati</taxon>
        <taxon>Actinomycetota</taxon>
        <taxon>Actinomycetes</taxon>
        <taxon>Mycobacteriales</taxon>
        <taxon>Nocardiaceae</taxon>
        <taxon>Nocardia</taxon>
    </lineage>
</organism>
<feature type="compositionally biased region" description="Basic and acidic residues" evidence="2">
    <location>
        <begin position="463"/>
        <end position="475"/>
    </location>
</feature>
<dbReference type="RefSeq" id="WP_215924081.1">
    <property type="nucleotide sequence ID" value="NZ_JAHKNI010000028.1"/>
</dbReference>
<gene>
    <name evidence="3" type="ORF">KO481_41635</name>
</gene>
<proteinExistence type="predicted"/>
<feature type="region of interest" description="Disordered" evidence="2">
    <location>
        <begin position="1"/>
        <end position="25"/>
    </location>
</feature>
<name>A0ABS6BCI9_9NOCA</name>
<feature type="compositionally biased region" description="Polar residues" evidence="2">
    <location>
        <begin position="14"/>
        <end position="25"/>
    </location>
</feature>
<dbReference type="EMBL" id="JAHKNI010000028">
    <property type="protein sequence ID" value="MBU3068004.1"/>
    <property type="molecule type" value="Genomic_DNA"/>
</dbReference>
<keyword evidence="4" id="KW-1185">Reference proteome</keyword>
<dbReference type="InterPro" id="IPR038332">
    <property type="entry name" value="PPE_sf"/>
</dbReference>
<keyword evidence="1" id="KW-0175">Coiled coil</keyword>
<feature type="compositionally biased region" description="Low complexity" evidence="2">
    <location>
        <begin position="265"/>
        <end position="298"/>
    </location>
</feature>
<evidence type="ECO:0000256" key="2">
    <source>
        <dbReference type="SAM" id="MobiDB-lite"/>
    </source>
</evidence>
<dbReference type="Proteomes" id="UP000733379">
    <property type="component" value="Unassembled WGS sequence"/>
</dbReference>
<feature type="compositionally biased region" description="Gly residues" evidence="2">
    <location>
        <begin position="250"/>
        <end position="264"/>
    </location>
</feature>
<feature type="coiled-coil region" evidence="1">
    <location>
        <begin position="304"/>
        <end position="340"/>
    </location>
</feature>
<feature type="compositionally biased region" description="Gly residues" evidence="2">
    <location>
        <begin position="446"/>
        <end position="460"/>
    </location>
</feature>
<reference evidence="3 4" key="1">
    <citation type="submission" date="2021-06" db="EMBL/GenBank/DDBJ databases">
        <title>Actinomycetes sequencing.</title>
        <authorList>
            <person name="Shan Q."/>
        </authorList>
    </citation>
    <scope>NUCLEOTIDE SEQUENCE [LARGE SCALE GENOMIC DNA]</scope>
    <source>
        <strain evidence="3 4">NEAU-G5</strain>
    </source>
</reference>
<evidence type="ECO:0008006" key="5">
    <source>
        <dbReference type="Google" id="ProtNLM"/>
    </source>
</evidence>
<feature type="region of interest" description="Disordered" evidence="2">
    <location>
        <begin position="442"/>
        <end position="499"/>
    </location>
</feature>
<accession>A0ABS6BCI9</accession>